<evidence type="ECO:0000259" key="21">
    <source>
        <dbReference type="PROSITE" id="PS51384"/>
    </source>
</evidence>
<evidence type="ECO:0000256" key="7">
    <source>
        <dbReference type="ARBA" id="ARBA00022824"/>
    </source>
</evidence>
<dbReference type="RefSeq" id="XP_064709065.1">
    <property type="nucleotide sequence ID" value="XM_064854339.1"/>
</dbReference>
<dbReference type="Pfam" id="PF00175">
    <property type="entry name" value="NAD_binding_1"/>
    <property type="match status" value="1"/>
</dbReference>
<evidence type="ECO:0000256" key="2">
    <source>
        <dbReference type="ARBA" id="ARBA00001974"/>
    </source>
</evidence>
<comment type="catalytic activity">
    <reaction evidence="18 19">
        <text>2 oxidized [cytochrome P450] + NADPH = 2 reduced [cytochrome P450] + NADP(+) + H(+)</text>
        <dbReference type="Rhea" id="RHEA:24040"/>
        <dbReference type="Rhea" id="RHEA-COMP:14627"/>
        <dbReference type="Rhea" id="RHEA-COMP:14628"/>
        <dbReference type="ChEBI" id="CHEBI:15378"/>
        <dbReference type="ChEBI" id="CHEBI:55376"/>
        <dbReference type="ChEBI" id="CHEBI:57783"/>
        <dbReference type="ChEBI" id="CHEBI:58349"/>
        <dbReference type="ChEBI" id="CHEBI:60344"/>
        <dbReference type="EC" id="1.6.2.4"/>
    </reaction>
</comment>
<dbReference type="InterPro" id="IPR017927">
    <property type="entry name" value="FAD-bd_FR_type"/>
</dbReference>
<keyword evidence="11" id="KW-1133">Transmembrane helix</keyword>
<comment type="caution">
    <text evidence="22">The sequence shown here is derived from an EMBL/GenBank/DDBJ whole genome shotgun (WGS) entry which is preliminary data.</text>
</comment>
<accession>A0AAV9NII1</accession>
<keyword evidence="5" id="KW-0288">FMN</keyword>
<dbReference type="Gene3D" id="3.40.50.80">
    <property type="entry name" value="Nucleotide-binding domain of ferredoxin-NADP reductase (FNR) module"/>
    <property type="match status" value="1"/>
</dbReference>
<dbReference type="PRINTS" id="PR00371">
    <property type="entry name" value="FPNCR"/>
</dbReference>
<evidence type="ECO:0000256" key="3">
    <source>
        <dbReference type="ARBA" id="ARBA00022516"/>
    </source>
</evidence>
<gene>
    <name evidence="22" type="ORF">LTR84_010805</name>
</gene>
<evidence type="ECO:0000256" key="15">
    <source>
        <dbReference type="ARBA" id="ARBA00023136"/>
    </source>
</evidence>
<evidence type="ECO:0000256" key="5">
    <source>
        <dbReference type="ARBA" id="ARBA00022643"/>
    </source>
</evidence>
<name>A0AAV9NII1_9EURO</name>
<feature type="domain" description="Flavodoxin-like" evidence="20">
    <location>
        <begin position="91"/>
        <end position="236"/>
    </location>
</feature>
<dbReference type="Gene3D" id="1.20.990.10">
    <property type="entry name" value="NADPH-cytochrome p450 Reductase, Chain A, domain 3"/>
    <property type="match status" value="1"/>
</dbReference>
<dbReference type="GO" id="GO:0010181">
    <property type="term" value="F:FMN binding"/>
    <property type="evidence" value="ECO:0007669"/>
    <property type="project" value="InterPro"/>
</dbReference>
<dbReference type="SUPFAM" id="SSF52343">
    <property type="entry name" value="Ferredoxin reductase-like, C-terminal NADP-linked domain"/>
    <property type="match status" value="1"/>
</dbReference>
<keyword evidence="4" id="KW-0285">Flavoprotein</keyword>
<evidence type="ECO:0000259" key="20">
    <source>
        <dbReference type="PROSITE" id="PS50902"/>
    </source>
</evidence>
<dbReference type="InterPro" id="IPR017938">
    <property type="entry name" value="Riboflavin_synthase-like_b-brl"/>
</dbReference>
<dbReference type="InterPro" id="IPR023208">
    <property type="entry name" value="P450R"/>
</dbReference>
<dbReference type="Proteomes" id="UP001358417">
    <property type="component" value="Unassembled WGS sequence"/>
</dbReference>
<proteinExistence type="inferred from homology"/>
<evidence type="ECO:0000256" key="4">
    <source>
        <dbReference type="ARBA" id="ARBA00022630"/>
    </source>
</evidence>
<dbReference type="GO" id="GO:0005789">
    <property type="term" value="C:endoplasmic reticulum membrane"/>
    <property type="evidence" value="ECO:0007669"/>
    <property type="project" value="UniProtKB-SubCell"/>
</dbReference>
<evidence type="ECO:0000256" key="9">
    <source>
        <dbReference type="ARBA" id="ARBA00022857"/>
    </source>
</evidence>
<comment type="function">
    <text evidence="19">This enzyme is required for electron transfer from NADP to cytochrome P450.</text>
</comment>
<dbReference type="InterPro" id="IPR029039">
    <property type="entry name" value="Flavoprotein-like_sf"/>
</dbReference>
<evidence type="ECO:0000256" key="10">
    <source>
        <dbReference type="ARBA" id="ARBA00022955"/>
    </source>
</evidence>
<evidence type="ECO:0000256" key="12">
    <source>
        <dbReference type="ARBA" id="ARBA00023002"/>
    </source>
</evidence>
<dbReference type="InterPro" id="IPR008254">
    <property type="entry name" value="Flavodoxin/NO_synth"/>
</dbReference>
<keyword evidence="7 19" id="KW-0256">Endoplasmic reticulum</keyword>
<evidence type="ECO:0000256" key="14">
    <source>
        <dbReference type="ARBA" id="ARBA00023098"/>
    </source>
</evidence>
<dbReference type="EMBL" id="JAVRRD010000005">
    <property type="protein sequence ID" value="KAK5058542.1"/>
    <property type="molecule type" value="Genomic_DNA"/>
</dbReference>
<dbReference type="Gene3D" id="3.40.50.360">
    <property type="match status" value="1"/>
</dbReference>
<keyword evidence="16" id="KW-1207">Sterol metabolism</keyword>
<dbReference type="PROSITE" id="PS50902">
    <property type="entry name" value="FLAVODOXIN_LIKE"/>
    <property type="match status" value="1"/>
</dbReference>
<keyword evidence="3" id="KW-0444">Lipid biosynthesis</keyword>
<keyword evidence="12 19" id="KW-0560">Oxidoreductase</keyword>
<dbReference type="InterPro" id="IPR003097">
    <property type="entry name" value="CysJ-like_FAD-binding"/>
</dbReference>
<feature type="domain" description="FAD-binding FR-type" evidence="21">
    <location>
        <begin position="288"/>
        <end position="560"/>
    </location>
</feature>
<evidence type="ECO:0000313" key="23">
    <source>
        <dbReference type="Proteomes" id="UP001358417"/>
    </source>
</evidence>
<dbReference type="SUPFAM" id="SSF52218">
    <property type="entry name" value="Flavoproteins"/>
    <property type="match status" value="1"/>
</dbReference>
<dbReference type="InterPro" id="IPR039261">
    <property type="entry name" value="FNR_nucleotide-bd"/>
</dbReference>
<dbReference type="GO" id="GO:0003958">
    <property type="term" value="F:NADPH-hemoprotein reductase activity"/>
    <property type="evidence" value="ECO:0007669"/>
    <property type="project" value="UniProtKB-EC"/>
</dbReference>
<keyword evidence="23" id="KW-1185">Reference proteome</keyword>
<comment type="cofactor">
    <cofactor evidence="2">
        <name>FAD</name>
        <dbReference type="ChEBI" id="CHEBI:57692"/>
    </cofactor>
</comment>
<dbReference type="Pfam" id="PF00258">
    <property type="entry name" value="Flavodoxin_1"/>
    <property type="match status" value="1"/>
</dbReference>
<keyword evidence="6" id="KW-0812">Transmembrane</keyword>
<comment type="similarity">
    <text evidence="19">In the C-terminal section; belongs to the flavoprotein pyridine nucleotide cytochrome reductase family.</text>
</comment>
<keyword evidence="14" id="KW-0443">Lipid metabolism</keyword>
<dbReference type="GeneID" id="89978960"/>
<keyword evidence="10" id="KW-0752">Steroid biosynthesis</keyword>
<keyword evidence="8" id="KW-0274">FAD</keyword>
<sequence>MSLTLLEFGHSAAFLSPLRESIARIELDDLLVLTILLAVSIAYFGRGIIWDKPDPYHQKWFERPQADFIGLNVTKTTRNIAQKLAETGHQVIIFWGSQSGTAEGFANNLARECHLRLRLRALVADVSEYDHHTLTKLSESQYAIFIMSTYGEGDPSDNSTSFISWLQAGPQVRLTSLRFAAFGCGNSNYKHYNAVVDTTAAALENLGAEKILPTGKADEARGTTEEDFLEWKPKVLKELCSRLALTEYEPNYEPTISTIFDESIDFSGVYMGEPMSRMATKSISGPSSSIVALPISSARELINDRTVLRSCLHIELDLAEHPEVKYKTGDHLVVQPTNPLPEVQALVDILGLVGRENIPIMLQSTGSSHDKISLPSPTTIYALFGHYLEICAPVSRATVISLAQFASTSSAQKHLLAIASDKSAFSTFLARNHINFSRLLRYIQVIDPSATWSNLPLSFVIESIRPMTTRYYSISSSSITSPRRVAITVANNSQPLLEDDSVGIPGLASTYLSSFMSDSGSTSTALYPTVKNSAISTATTTLPPIGLVNASIRRSTFKLPASLSIPLIMIAAGTGIAPFRAFLQERARLASLQGQRTPLGRMVLIFGCRHPDQDLLYREELENIQSTLPMLEIVYAFSRLEGQNKVYVQDRVAERQDDLISMLLEDDAALYICGSATMAREVRSSLGEGVKRARLCDENGWNSWRKERRRAKRWQEDVWG</sequence>
<dbReference type="GO" id="GO:0050660">
    <property type="term" value="F:flavin adenine dinucleotide binding"/>
    <property type="evidence" value="ECO:0007669"/>
    <property type="project" value="TreeGrafter"/>
</dbReference>
<dbReference type="PROSITE" id="PS51384">
    <property type="entry name" value="FAD_FR"/>
    <property type="match status" value="1"/>
</dbReference>
<evidence type="ECO:0000256" key="16">
    <source>
        <dbReference type="ARBA" id="ARBA00023166"/>
    </source>
</evidence>
<dbReference type="InterPro" id="IPR001433">
    <property type="entry name" value="OxRdtase_FAD/NAD-bd"/>
</dbReference>
<protein>
    <recommendedName>
        <fullName evidence="19">NADPH--cytochrome P450 reductase</fullName>
        <ecNumber evidence="19">1.6.2.4</ecNumber>
    </recommendedName>
</protein>
<keyword evidence="9 19" id="KW-0521">NADP</keyword>
<dbReference type="InterPro" id="IPR001709">
    <property type="entry name" value="Flavoprot_Pyr_Nucl_cyt_Rdtase"/>
</dbReference>
<dbReference type="PRINTS" id="PR00369">
    <property type="entry name" value="FLAVODOXIN"/>
</dbReference>
<reference evidence="22 23" key="1">
    <citation type="submission" date="2023-08" db="EMBL/GenBank/DDBJ databases">
        <title>Black Yeasts Isolated from many extreme environments.</title>
        <authorList>
            <person name="Coleine C."/>
            <person name="Stajich J.E."/>
            <person name="Selbmann L."/>
        </authorList>
    </citation>
    <scope>NUCLEOTIDE SEQUENCE [LARGE SCALE GENOMIC DNA]</scope>
    <source>
        <strain evidence="22 23">CCFEE 5792</strain>
    </source>
</reference>
<comment type="subcellular location">
    <subcellularLocation>
        <location evidence="19">Endoplasmic reticulum membrane</location>
    </subcellularLocation>
</comment>
<dbReference type="EC" id="1.6.2.4" evidence="19"/>
<dbReference type="AlphaFoldDB" id="A0AAV9NII1"/>
<evidence type="ECO:0000256" key="18">
    <source>
        <dbReference type="ARBA" id="ARBA00049342"/>
    </source>
</evidence>
<dbReference type="GO" id="GO:0016126">
    <property type="term" value="P:sterol biosynthetic process"/>
    <property type="evidence" value="ECO:0007669"/>
    <property type="project" value="UniProtKB-KW"/>
</dbReference>
<keyword evidence="13" id="KW-0756">Sterol biosynthesis</keyword>
<comment type="cofactor">
    <cofactor evidence="1">
        <name>FMN</name>
        <dbReference type="ChEBI" id="CHEBI:58210"/>
    </cofactor>
</comment>
<dbReference type="Gene3D" id="2.40.30.10">
    <property type="entry name" value="Translation factors"/>
    <property type="match status" value="1"/>
</dbReference>
<keyword evidence="17" id="KW-0753">Steroid metabolism</keyword>
<dbReference type="GO" id="GO:0005829">
    <property type="term" value="C:cytosol"/>
    <property type="evidence" value="ECO:0007669"/>
    <property type="project" value="TreeGrafter"/>
</dbReference>
<dbReference type="PIRSF" id="PIRSF000208">
    <property type="entry name" value="P450R"/>
    <property type="match status" value="1"/>
</dbReference>
<evidence type="ECO:0000256" key="8">
    <source>
        <dbReference type="ARBA" id="ARBA00022827"/>
    </source>
</evidence>
<dbReference type="PANTHER" id="PTHR19384">
    <property type="entry name" value="NITRIC OXIDE SYNTHASE-RELATED"/>
    <property type="match status" value="1"/>
</dbReference>
<dbReference type="Pfam" id="PF00667">
    <property type="entry name" value="FAD_binding_1"/>
    <property type="match status" value="1"/>
</dbReference>
<evidence type="ECO:0000313" key="22">
    <source>
        <dbReference type="EMBL" id="KAK5058542.1"/>
    </source>
</evidence>
<evidence type="ECO:0000256" key="1">
    <source>
        <dbReference type="ARBA" id="ARBA00001917"/>
    </source>
</evidence>
<evidence type="ECO:0000256" key="19">
    <source>
        <dbReference type="PIRNR" id="PIRNR000208"/>
    </source>
</evidence>
<evidence type="ECO:0000256" key="11">
    <source>
        <dbReference type="ARBA" id="ARBA00022989"/>
    </source>
</evidence>
<evidence type="ECO:0000256" key="6">
    <source>
        <dbReference type="ARBA" id="ARBA00022692"/>
    </source>
</evidence>
<dbReference type="InterPro" id="IPR023173">
    <property type="entry name" value="NADPH_Cyt_P450_Rdtase_alpha"/>
</dbReference>
<organism evidence="22 23">
    <name type="scientific">Exophiala bonariae</name>
    <dbReference type="NCBI Taxonomy" id="1690606"/>
    <lineage>
        <taxon>Eukaryota</taxon>
        <taxon>Fungi</taxon>
        <taxon>Dikarya</taxon>
        <taxon>Ascomycota</taxon>
        <taxon>Pezizomycotina</taxon>
        <taxon>Eurotiomycetes</taxon>
        <taxon>Chaetothyriomycetidae</taxon>
        <taxon>Chaetothyriales</taxon>
        <taxon>Herpotrichiellaceae</taxon>
        <taxon>Exophiala</taxon>
    </lineage>
</organism>
<dbReference type="InterPro" id="IPR001094">
    <property type="entry name" value="Flavdoxin-like"/>
</dbReference>
<dbReference type="SUPFAM" id="SSF63380">
    <property type="entry name" value="Riboflavin synthase domain-like"/>
    <property type="match status" value="1"/>
</dbReference>
<evidence type="ECO:0000256" key="13">
    <source>
        <dbReference type="ARBA" id="ARBA00023011"/>
    </source>
</evidence>
<dbReference type="PANTHER" id="PTHR19384:SF108">
    <property type="entry name" value="NADPH--CYTOCHROME P450 REDUCTASE"/>
    <property type="match status" value="1"/>
</dbReference>
<keyword evidence="15 19" id="KW-0472">Membrane</keyword>
<evidence type="ECO:0000256" key="17">
    <source>
        <dbReference type="ARBA" id="ARBA00023221"/>
    </source>
</evidence>